<dbReference type="AlphaFoldDB" id="A0A3N2Q244"/>
<name>A0A3N2Q244_SODAK</name>
<dbReference type="Proteomes" id="UP000272025">
    <property type="component" value="Unassembled WGS sequence"/>
</dbReference>
<proteinExistence type="predicted"/>
<protein>
    <submittedName>
        <fullName evidence="1">Uncharacterized protein</fullName>
    </submittedName>
</protein>
<dbReference type="RefSeq" id="XP_028468647.1">
    <property type="nucleotide sequence ID" value="XM_028606491.1"/>
</dbReference>
<evidence type="ECO:0000313" key="1">
    <source>
        <dbReference type="EMBL" id="ROT40841.1"/>
    </source>
</evidence>
<sequence>MRRLGSRGKGAESSFEYRRDIIRRPNPRNRAFYLVYPYTVSTLKSWLNSFLKQPCISGHMTGTDDATNQKQNRFNAEL</sequence>
<gene>
    <name evidence="1" type="ORF">SODALDRAFT_105861</name>
</gene>
<accession>A0A3N2Q244</accession>
<dbReference type="GeneID" id="39574969"/>
<evidence type="ECO:0000313" key="2">
    <source>
        <dbReference type="Proteomes" id="UP000272025"/>
    </source>
</evidence>
<keyword evidence="2" id="KW-1185">Reference proteome</keyword>
<organism evidence="1 2">
    <name type="scientific">Sodiomyces alkalinus (strain CBS 110278 / VKM F-3762 / F11)</name>
    <name type="common">Alkaliphilic filamentous fungus</name>
    <dbReference type="NCBI Taxonomy" id="1314773"/>
    <lineage>
        <taxon>Eukaryota</taxon>
        <taxon>Fungi</taxon>
        <taxon>Dikarya</taxon>
        <taxon>Ascomycota</taxon>
        <taxon>Pezizomycotina</taxon>
        <taxon>Sordariomycetes</taxon>
        <taxon>Hypocreomycetidae</taxon>
        <taxon>Glomerellales</taxon>
        <taxon>Plectosphaerellaceae</taxon>
        <taxon>Sodiomyces</taxon>
    </lineage>
</organism>
<dbReference type="EMBL" id="ML119052">
    <property type="protein sequence ID" value="ROT40841.1"/>
    <property type="molecule type" value="Genomic_DNA"/>
</dbReference>
<reference evidence="1 2" key="1">
    <citation type="journal article" date="2018" name="Mol. Ecol.">
        <title>The obligate alkalophilic soda-lake fungus Sodiomyces alkalinus has shifted to a protein diet.</title>
        <authorList>
            <person name="Grum-Grzhimaylo A.A."/>
            <person name="Falkoski D.L."/>
            <person name="van den Heuvel J."/>
            <person name="Valero-Jimenez C.A."/>
            <person name="Min B."/>
            <person name="Choi I.G."/>
            <person name="Lipzen A."/>
            <person name="Daum C.G."/>
            <person name="Aanen D.K."/>
            <person name="Tsang A."/>
            <person name="Henrissat B."/>
            <person name="Bilanenko E.N."/>
            <person name="de Vries R.P."/>
            <person name="van Kan J.A.L."/>
            <person name="Grigoriev I.V."/>
            <person name="Debets A.J.M."/>
        </authorList>
    </citation>
    <scope>NUCLEOTIDE SEQUENCE [LARGE SCALE GENOMIC DNA]</scope>
    <source>
        <strain evidence="1 2">F11</strain>
    </source>
</reference>